<dbReference type="PANTHER" id="PTHR42681">
    <property type="entry name" value="MALONYL-COA-ACYL CARRIER PROTEIN TRANSACYLASE, MITOCHONDRIAL"/>
    <property type="match status" value="1"/>
</dbReference>
<dbReference type="STRING" id="1267021.FPB0191_00925"/>
<dbReference type="GO" id="GO:0004314">
    <property type="term" value="F:[acyl-carrier-protein] S-malonyltransferase activity"/>
    <property type="evidence" value="ECO:0007669"/>
    <property type="project" value="UniProtKB-EC"/>
</dbReference>
<dbReference type="Gene3D" id="3.30.70.250">
    <property type="entry name" value="Malonyl-CoA ACP transacylase, ACP-binding"/>
    <property type="match status" value="1"/>
</dbReference>
<sequence>MKILFSFPGQGAQYTNMLHQLPKSEVTQQVLNLASDVLQEDILNLDSETALKNTRSVQLCILITGVIYANLLQQQGVEADYVSGLSIGAFPAAVFSGALDLSDAIKIVSLRGELMQHAYPQGYGLTSIQGLLEQQVCLIVEQVNSDQYPVYIANFNDEQQFVIAGSDQAMLKVAQLAKKMGARKVVKLAISVPSHCPLLTKTAHQLAQAMDNISIKIPRISYLSANNARIINQVEKLRDDLAYNMARSVYWHETMTAAYERGVRIAIEMPPGAVLTGLTKKVMDQGEVIALNQVGIIHAVQLVKILT</sequence>
<organism evidence="9 11">
    <name type="scientific">Frischella perrara</name>
    <dbReference type="NCBI Taxonomy" id="1267021"/>
    <lineage>
        <taxon>Bacteria</taxon>
        <taxon>Pseudomonadati</taxon>
        <taxon>Pseudomonadota</taxon>
        <taxon>Gammaproteobacteria</taxon>
        <taxon>Orbales</taxon>
        <taxon>Orbaceae</taxon>
        <taxon>Frischella</taxon>
    </lineage>
</organism>
<dbReference type="OrthoDB" id="9808564at2"/>
<protein>
    <recommendedName>
        <fullName evidence="2 6">Malonyl CoA-acyl carrier protein transacylase</fullName>
        <ecNumber evidence="1 6">2.3.1.39</ecNumber>
    </recommendedName>
</protein>
<dbReference type="SMART" id="SM00827">
    <property type="entry name" value="PKS_AT"/>
    <property type="match status" value="1"/>
</dbReference>
<keyword evidence="11" id="KW-1185">Reference proteome</keyword>
<keyword evidence="3 6" id="KW-0808">Transferase</keyword>
<evidence type="ECO:0000256" key="3">
    <source>
        <dbReference type="ARBA" id="ARBA00022679"/>
    </source>
</evidence>
<feature type="active site" evidence="7">
    <location>
        <position position="195"/>
    </location>
</feature>
<evidence type="ECO:0000313" key="11">
    <source>
        <dbReference type="Proteomes" id="UP000030901"/>
    </source>
</evidence>
<dbReference type="Proteomes" id="UP000030901">
    <property type="component" value="Chromosome"/>
</dbReference>
<dbReference type="HOGENOM" id="CLU_030558_4_1_6"/>
<dbReference type="SUPFAM" id="SSF52151">
    <property type="entry name" value="FabD/lysophospholipase-like"/>
    <property type="match status" value="1"/>
</dbReference>
<comment type="catalytic activity">
    <reaction evidence="5 6">
        <text>holo-[ACP] + malonyl-CoA = malonyl-[ACP] + CoA</text>
        <dbReference type="Rhea" id="RHEA:41792"/>
        <dbReference type="Rhea" id="RHEA-COMP:9623"/>
        <dbReference type="Rhea" id="RHEA-COMP:9685"/>
        <dbReference type="ChEBI" id="CHEBI:57287"/>
        <dbReference type="ChEBI" id="CHEBI:57384"/>
        <dbReference type="ChEBI" id="CHEBI:64479"/>
        <dbReference type="ChEBI" id="CHEBI:78449"/>
        <dbReference type="EC" id="2.3.1.39"/>
    </reaction>
</comment>
<evidence type="ECO:0000313" key="10">
    <source>
        <dbReference type="EMBL" id="PXY95611.1"/>
    </source>
</evidence>
<keyword evidence="4 6" id="KW-0012">Acyltransferase</keyword>
<dbReference type="Proteomes" id="UP000247838">
    <property type="component" value="Unassembled WGS sequence"/>
</dbReference>
<dbReference type="KEGG" id="fpp:FPB0191_00925"/>
<dbReference type="InterPro" id="IPR016036">
    <property type="entry name" value="Malonyl_transacylase_ACP-bd"/>
</dbReference>
<dbReference type="RefSeq" id="WP_039104364.1">
    <property type="nucleotide sequence ID" value="NZ_CP009056.1"/>
</dbReference>
<dbReference type="SUPFAM" id="SSF55048">
    <property type="entry name" value="Probable ACP-binding domain of malonyl-CoA ACP transacylase"/>
    <property type="match status" value="1"/>
</dbReference>
<dbReference type="PANTHER" id="PTHR42681:SF1">
    <property type="entry name" value="MALONYL-COA-ACYL CARRIER PROTEIN TRANSACYLASE, MITOCHONDRIAL"/>
    <property type="match status" value="1"/>
</dbReference>
<dbReference type="EC" id="2.3.1.39" evidence="1 6"/>
<dbReference type="EMBL" id="CP009056">
    <property type="protein sequence ID" value="AJA44751.1"/>
    <property type="molecule type" value="Genomic_DNA"/>
</dbReference>
<dbReference type="NCBIfam" id="TIGR03131">
    <property type="entry name" value="malonate_mdcH"/>
    <property type="match status" value="1"/>
</dbReference>
<evidence type="ECO:0000313" key="12">
    <source>
        <dbReference type="Proteomes" id="UP000247838"/>
    </source>
</evidence>
<feature type="domain" description="Malonyl-CoA:ACP transacylase (MAT)" evidence="8">
    <location>
        <begin position="6"/>
        <end position="305"/>
    </location>
</feature>
<proteinExistence type="inferred from homology"/>
<dbReference type="Pfam" id="PF00698">
    <property type="entry name" value="Acyl_transf_1"/>
    <property type="match status" value="1"/>
</dbReference>
<evidence type="ECO:0000256" key="5">
    <source>
        <dbReference type="ARBA" id="ARBA00048462"/>
    </source>
</evidence>
<reference evidence="9 11" key="1">
    <citation type="journal article" date="2014" name="Appl. Environ. Microbiol.">
        <title>Gut symbionts from distinct hosts exhibit genotoxic activity via divergent colibactin biosynthetic pathways.</title>
        <authorList>
            <person name="Engel P."/>
            <person name="Vizcaino M.I."/>
            <person name="Crawford J.M."/>
        </authorList>
    </citation>
    <scope>NUCLEOTIDE SEQUENCE [LARGE SCALE GENOMIC DNA]</scope>
    <source>
        <strain evidence="9 11">PEB0191</strain>
    </source>
</reference>
<evidence type="ECO:0000256" key="2">
    <source>
        <dbReference type="ARBA" id="ARBA00018953"/>
    </source>
</evidence>
<evidence type="ECO:0000256" key="6">
    <source>
        <dbReference type="PIRNR" id="PIRNR000446"/>
    </source>
</evidence>
<gene>
    <name evidence="10" type="primary">mdcH</name>
    <name evidence="10" type="ORF">DKK76_04540</name>
    <name evidence="9" type="ORF">FPB0191_00925</name>
</gene>
<evidence type="ECO:0000256" key="7">
    <source>
        <dbReference type="PIRSR" id="PIRSR000446-1"/>
    </source>
</evidence>
<evidence type="ECO:0000256" key="4">
    <source>
        <dbReference type="ARBA" id="ARBA00023315"/>
    </source>
</evidence>
<dbReference type="GO" id="GO:0006633">
    <property type="term" value="P:fatty acid biosynthetic process"/>
    <property type="evidence" value="ECO:0007669"/>
    <property type="project" value="TreeGrafter"/>
</dbReference>
<feature type="active site" evidence="7">
    <location>
        <position position="86"/>
    </location>
</feature>
<dbReference type="InterPro" id="IPR017554">
    <property type="entry name" value="Malonate_deCOase_MdcHsu"/>
</dbReference>
<dbReference type="InterPro" id="IPR001227">
    <property type="entry name" value="Ac_transferase_dom_sf"/>
</dbReference>
<dbReference type="InterPro" id="IPR050858">
    <property type="entry name" value="Mal-CoA-ACP_Trans/PKS_FabD"/>
</dbReference>
<evidence type="ECO:0000259" key="8">
    <source>
        <dbReference type="SMART" id="SM00827"/>
    </source>
</evidence>
<dbReference type="InterPro" id="IPR016035">
    <property type="entry name" value="Acyl_Trfase/lysoPLipase"/>
</dbReference>
<dbReference type="EMBL" id="QGLM01000008">
    <property type="protein sequence ID" value="PXY95611.1"/>
    <property type="molecule type" value="Genomic_DNA"/>
</dbReference>
<reference evidence="10 12" key="2">
    <citation type="submission" date="2018-05" db="EMBL/GenBank/DDBJ databases">
        <title>Reference genomes for bee gut microbiota database.</title>
        <authorList>
            <person name="Ellegaard K.M."/>
        </authorList>
    </citation>
    <scope>NUCLEOTIDE SEQUENCE [LARGE SCALE GENOMIC DNA]</scope>
    <source>
        <strain evidence="10 12">ESL0167</strain>
    </source>
</reference>
<dbReference type="AlphaFoldDB" id="A0A0A7S637"/>
<evidence type="ECO:0000313" key="9">
    <source>
        <dbReference type="EMBL" id="AJA44751.1"/>
    </source>
</evidence>
<dbReference type="InterPro" id="IPR024925">
    <property type="entry name" value="Malonyl_CoA-ACP_transAc"/>
</dbReference>
<dbReference type="Gene3D" id="3.40.366.10">
    <property type="entry name" value="Malonyl-Coenzyme A Acyl Carrier Protein, domain 2"/>
    <property type="match status" value="1"/>
</dbReference>
<dbReference type="InterPro" id="IPR014043">
    <property type="entry name" value="Acyl_transferase_dom"/>
</dbReference>
<accession>A0A0A7S637</accession>
<dbReference type="PIRSF" id="PIRSF000446">
    <property type="entry name" value="Mct"/>
    <property type="match status" value="1"/>
</dbReference>
<dbReference type="GO" id="GO:0005829">
    <property type="term" value="C:cytosol"/>
    <property type="evidence" value="ECO:0007669"/>
    <property type="project" value="TreeGrafter"/>
</dbReference>
<comment type="similarity">
    <text evidence="6">Belongs to the fabD family.</text>
</comment>
<name>A0A0A7S637_FRIPE</name>
<evidence type="ECO:0000256" key="1">
    <source>
        <dbReference type="ARBA" id="ARBA00013258"/>
    </source>
</evidence>